<dbReference type="Proteomes" id="UP000260823">
    <property type="component" value="Unassembled WGS sequence"/>
</dbReference>
<reference evidence="2 3" key="1">
    <citation type="submission" date="2018-08" db="EMBL/GenBank/DDBJ databases">
        <title>Mucilaginibacter terrae sp. nov., isolated from manganese diggings.</title>
        <authorList>
            <person name="Huang Y."/>
            <person name="Zhou Z."/>
        </authorList>
    </citation>
    <scope>NUCLEOTIDE SEQUENCE [LARGE SCALE GENOMIC DNA]</scope>
    <source>
        <strain evidence="2 3">ZH6</strain>
    </source>
</reference>
<keyword evidence="3" id="KW-1185">Reference proteome</keyword>
<feature type="transmembrane region" description="Helical" evidence="1">
    <location>
        <begin position="12"/>
        <end position="33"/>
    </location>
</feature>
<gene>
    <name evidence="2" type="ORF">DYU05_16020</name>
</gene>
<keyword evidence="1" id="KW-0472">Membrane</keyword>
<name>A0A3E2NM99_9SPHI</name>
<dbReference type="OrthoDB" id="769806at2"/>
<accession>A0A3E2NM99</accession>
<evidence type="ECO:0000256" key="1">
    <source>
        <dbReference type="SAM" id="Phobius"/>
    </source>
</evidence>
<keyword evidence="1" id="KW-1133">Transmembrane helix</keyword>
<evidence type="ECO:0000313" key="3">
    <source>
        <dbReference type="Proteomes" id="UP000260823"/>
    </source>
</evidence>
<dbReference type="AlphaFoldDB" id="A0A3E2NM99"/>
<keyword evidence="1" id="KW-0812">Transmembrane</keyword>
<protein>
    <submittedName>
        <fullName evidence="2">Uncharacterized protein</fullName>
    </submittedName>
</protein>
<sequence>MKSKGLKLSVVVLFMSIFIAKMVISIAPAFLSLDNKTVSAVIMQLENETKSEKEDPSKDTFKEKKSFDETCLHFTIFRPFIVEVNILHNQENSLYTQVFHPVVPTPPPNA</sequence>
<dbReference type="EMBL" id="QWDE01000003">
    <property type="protein sequence ID" value="RFZ82126.1"/>
    <property type="molecule type" value="Genomic_DNA"/>
</dbReference>
<evidence type="ECO:0000313" key="2">
    <source>
        <dbReference type="EMBL" id="RFZ82126.1"/>
    </source>
</evidence>
<organism evidence="2 3">
    <name type="scientific">Mucilaginibacter terrenus</name>
    <dbReference type="NCBI Taxonomy" id="2482727"/>
    <lineage>
        <taxon>Bacteria</taxon>
        <taxon>Pseudomonadati</taxon>
        <taxon>Bacteroidota</taxon>
        <taxon>Sphingobacteriia</taxon>
        <taxon>Sphingobacteriales</taxon>
        <taxon>Sphingobacteriaceae</taxon>
        <taxon>Mucilaginibacter</taxon>
    </lineage>
</organism>
<comment type="caution">
    <text evidence="2">The sequence shown here is derived from an EMBL/GenBank/DDBJ whole genome shotgun (WGS) entry which is preliminary data.</text>
</comment>
<proteinExistence type="predicted"/>
<dbReference type="RefSeq" id="WP_117384151.1">
    <property type="nucleotide sequence ID" value="NZ_QWDE01000003.1"/>
</dbReference>